<gene>
    <name evidence="1" type="ordered locus">RD1_3834</name>
</gene>
<sequence>MLPPRAIARAALGTSQVTWRGITPPTMCHLSRATLKTLHALAISNQDMGSDQFDLGHGCTADQR</sequence>
<protein>
    <submittedName>
        <fullName evidence="1">Uncharacterized protein</fullName>
    </submittedName>
</protein>
<name>Q161P6_ROSDO</name>
<dbReference type="Proteomes" id="UP000007029">
    <property type="component" value="Chromosome"/>
</dbReference>
<evidence type="ECO:0000313" key="2">
    <source>
        <dbReference type="Proteomes" id="UP000007029"/>
    </source>
</evidence>
<dbReference type="EMBL" id="CP000362">
    <property type="protein sequence ID" value="ABG33297.1"/>
    <property type="molecule type" value="Genomic_DNA"/>
</dbReference>
<organism evidence="1 2">
    <name type="scientific">Roseobacter denitrificans (strain ATCC 33942 / OCh 114)</name>
    <name type="common">Erythrobacter sp. (strain OCh 114)</name>
    <name type="synonym">Roseobacter denitrificans</name>
    <dbReference type="NCBI Taxonomy" id="375451"/>
    <lineage>
        <taxon>Bacteria</taxon>
        <taxon>Pseudomonadati</taxon>
        <taxon>Pseudomonadota</taxon>
        <taxon>Alphaproteobacteria</taxon>
        <taxon>Rhodobacterales</taxon>
        <taxon>Roseobacteraceae</taxon>
        <taxon>Roseobacter</taxon>
    </lineage>
</organism>
<dbReference type="STRING" id="375451.RD1_3834"/>
<proteinExistence type="predicted"/>
<reference evidence="1 2" key="1">
    <citation type="journal article" date="2007" name="J. Bacteriol.">
        <title>The complete genome sequence of Roseobacter denitrificans reveals a mixotrophic rather than photosynthetic metabolism.</title>
        <authorList>
            <person name="Swingley W.D."/>
            <person name="Sadekar S."/>
            <person name="Mastrian S.D."/>
            <person name="Matthies H.J."/>
            <person name="Hao J."/>
            <person name="Ramos H."/>
            <person name="Acharya C.R."/>
            <person name="Conrad A.L."/>
            <person name="Taylor H.L."/>
            <person name="Dejesa L.C."/>
            <person name="Shah M.K."/>
            <person name="O'huallachain M.E."/>
            <person name="Lince M.T."/>
            <person name="Blankenship R.E."/>
            <person name="Beatty J.T."/>
            <person name="Touchman J.W."/>
        </authorList>
    </citation>
    <scope>NUCLEOTIDE SEQUENCE [LARGE SCALE GENOMIC DNA]</scope>
    <source>
        <strain evidence="2">ATCC 33942 / OCh 114</strain>
    </source>
</reference>
<evidence type="ECO:0000313" key="1">
    <source>
        <dbReference type="EMBL" id="ABG33297.1"/>
    </source>
</evidence>
<dbReference type="HOGENOM" id="CLU_2865017_0_0_5"/>
<keyword evidence="2" id="KW-1185">Reference proteome</keyword>
<dbReference type="KEGG" id="rde:RD1_3834"/>
<accession>Q161P6</accession>
<dbReference type="AlphaFoldDB" id="Q161P6"/>